<dbReference type="EMBL" id="JACHXM010000014">
    <property type="protein sequence ID" value="MBB3141872.1"/>
    <property type="molecule type" value="Genomic_DNA"/>
</dbReference>
<accession>A0A7W5G6F9</accession>
<feature type="transmembrane region" description="Helical" evidence="1">
    <location>
        <begin position="7"/>
        <end position="23"/>
    </location>
</feature>
<keyword evidence="1" id="KW-0472">Membrane</keyword>
<evidence type="ECO:0000313" key="2">
    <source>
        <dbReference type="EMBL" id="MBB3141872.1"/>
    </source>
</evidence>
<evidence type="ECO:0000313" key="3">
    <source>
        <dbReference type="Proteomes" id="UP000525987"/>
    </source>
</evidence>
<evidence type="ECO:0000256" key="1">
    <source>
        <dbReference type="SAM" id="Phobius"/>
    </source>
</evidence>
<gene>
    <name evidence="2" type="ORF">FHR96_002753</name>
</gene>
<sequence length="61" mass="7003">MRKLLQTISIAMLVLTVLFPVLYLVDTMGETTMKWAMLVVTVVWFAVTPLWMGREERSDAV</sequence>
<dbReference type="AlphaFoldDB" id="A0A7W5G6F9"/>
<dbReference type="Proteomes" id="UP000525987">
    <property type="component" value="Unassembled WGS sequence"/>
</dbReference>
<dbReference type="RefSeq" id="WP_183388231.1">
    <property type="nucleotide sequence ID" value="NZ_JACHXM010000014.1"/>
</dbReference>
<proteinExistence type="predicted"/>
<keyword evidence="1" id="KW-1133">Transmembrane helix</keyword>
<reference evidence="2 3" key="1">
    <citation type="submission" date="2020-08" db="EMBL/GenBank/DDBJ databases">
        <title>Genomic Encyclopedia of Type Strains, Phase III (KMG-III): the genomes of soil and plant-associated and newly described type strains.</title>
        <authorList>
            <person name="Whitman W."/>
        </authorList>
    </citation>
    <scope>NUCLEOTIDE SEQUENCE [LARGE SCALE GENOMIC DNA]</scope>
    <source>
        <strain evidence="2 3">CECT 5995</strain>
    </source>
</reference>
<protein>
    <submittedName>
        <fullName evidence="2">Uncharacterized protein</fullName>
    </submittedName>
</protein>
<keyword evidence="3" id="KW-1185">Reference proteome</keyword>
<comment type="caution">
    <text evidence="2">The sequence shown here is derived from an EMBL/GenBank/DDBJ whole genome shotgun (WGS) entry which is preliminary data.</text>
</comment>
<keyword evidence="1" id="KW-0812">Transmembrane</keyword>
<name>A0A7W5G6F9_9GAMM</name>
<organism evidence="2 3">
    <name type="scientific">Halomonas organivorans</name>
    <dbReference type="NCBI Taxonomy" id="257772"/>
    <lineage>
        <taxon>Bacteria</taxon>
        <taxon>Pseudomonadati</taxon>
        <taxon>Pseudomonadota</taxon>
        <taxon>Gammaproteobacteria</taxon>
        <taxon>Oceanospirillales</taxon>
        <taxon>Halomonadaceae</taxon>
        <taxon>Halomonas</taxon>
    </lineage>
</organism>
<feature type="transmembrane region" description="Helical" evidence="1">
    <location>
        <begin position="35"/>
        <end position="53"/>
    </location>
</feature>